<evidence type="ECO:0000256" key="5">
    <source>
        <dbReference type="SAM" id="MobiDB-lite"/>
    </source>
</evidence>
<protein>
    <recommendedName>
        <fullName evidence="10">NUC153 domain-containing protein</fullName>
    </recommendedName>
</protein>
<dbReference type="GO" id="GO:0005730">
    <property type="term" value="C:nucleolus"/>
    <property type="evidence" value="ECO:0007669"/>
    <property type="project" value="UniProtKB-SubCell"/>
</dbReference>
<comment type="caution">
    <text evidence="8">The sequence shown here is derived from an EMBL/GenBank/DDBJ whole genome shotgun (WGS) entry which is preliminary data.</text>
</comment>
<feature type="region of interest" description="Disordered" evidence="5">
    <location>
        <begin position="420"/>
        <end position="454"/>
    </location>
</feature>
<evidence type="ECO:0008006" key="10">
    <source>
        <dbReference type="Google" id="ProtNLM"/>
    </source>
</evidence>
<dbReference type="AlphaFoldDB" id="A0A843U3P0"/>
<feature type="compositionally biased region" description="Basic and acidic residues" evidence="5">
    <location>
        <begin position="319"/>
        <end position="340"/>
    </location>
</feature>
<dbReference type="InterPro" id="IPR012580">
    <property type="entry name" value="NUC153"/>
</dbReference>
<evidence type="ECO:0000256" key="2">
    <source>
        <dbReference type="ARBA" id="ARBA00009087"/>
    </source>
</evidence>
<dbReference type="PANTHER" id="PTHR12202:SF0">
    <property type="entry name" value="ESF1 HOMOLOG"/>
    <property type="match status" value="1"/>
</dbReference>
<dbReference type="OrthoDB" id="431825at2759"/>
<keyword evidence="3" id="KW-0175">Coiled coil</keyword>
<evidence type="ECO:0000259" key="6">
    <source>
        <dbReference type="Pfam" id="PF08159"/>
    </source>
</evidence>
<organism evidence="8 9">
    <name type="scientific">Colocasia esculenta</name>
    <name type="common">Wild taro</name>
    <name type="synonym">Arum esculentum</name>
    <dbReference type="NCBI Taxonomy" id="4460"/>
    <lineage>
        <taxon>Eukaryota</taxon>
        <taxon>Viridiplantae</taxon>
        <taxon>Streptophyta</taxon>
        <taxon>Embryophyta</taxon>
        <taxon>Tracheophyta</taxon>
        <taxon>Spermatophyta</taxon>
        <taxon>Magnoliopsida</taxon>
        <taxon>Liliopsida</taxon>
        <taxon>Araceae</taxon>
        <taxon>Aroideae</taxon>
        <taxon>Colocasieae</taxon>
        <taxon>Colocasia</taxon>
    </lineage>
</organism>
<feature type="compositionally biased region" description="Basic and acidic residues" evidence="5">
    <location>
        <begin position="434"/>
        <end position="453"/>
    </location>
</feature>
<evidence type="ECO:0000256" key="3">
    <source>
        <dbReference type="ARBA" id="ARBA00023054"/>
    </source>
</evidence>
<dbReference type="Pfam" id="PF25121">
    <property type="entry name" value="RRM_ESF1"/>
    <property type="match status" value="1"/>
</dbReference>
<dbReference type="InterPro" id="IPR056750">
    <property type="entry name" value="RRM_ESF1"/>
</dbReference>
<dbReference type="GO" id="GO:0006364">
    <property type="term" value="P:rRNA processing"/>
    <property type="evidence" value="ECO:0007669"/>
    <property type="project" value="InterPro"/>
</dbReference>
<comment type="subcellular location">
    <subcellularLocation>
        <location evidence="1">Nucleus</location>
        <location evidence="1">Nucleolus</location>
    </subcellularLocation>
</comment>
<dbReference type="Proteomes" id="UP000652761">
    <property type="component" value="Unassembled WGS sequence"/>
</dbReference>
<dbReference type="EMBL" id="NMUH01000379">
    <property type="protein sequence ID" value="MQL78045.1"/>
    <property type="molecule type" value="Genomic_DNA"/>
</dbReference>
<dbReference type="InterPro" id="IPR039754">
    <property type="entry name" value="Esf1"/>
</dbReference>
<keyword evidence="4" id="KW-0539">Nucleus</keyword>
<feature type="domain" description="ESF1 RRM" evidence="7">
    <location>
        <begin position="104"/>
        <end position="158"/>
    </location>
</feature>
<feature type="domain" description="NUC153" evidence="6">
    <location>
        <begin position="387"/>
        <end position="410"/>
    </location>
</feature>
<name>A0A843U3P0_COLES</name>
<keyword evidence="9" id="KW-1185">Reference proteome</keyword>
<feature type="compositionally biased region" description="Acidic residues" evidence="5">
    <location>
        <begin position="287"/>
        <end position="297"/>
    </location>
</feature>
<evidence type="ECO:0000256" key="1">
    <source>
        <dbReference type="ARBA" id="ARBA00004604"/>
    </source>
</evidence>
<dbReference type="PANTHER" id="PTHR12202">
    <property type="entry name" value="ESF1 HOMOLOG"/>
    <property type="match status" value="1"/>
</dbReference>
<proteinExistence type="inferred from homology"/>
<reference evidence="8" key="1">
    <citation type="submission" date="2017-07" db="EMBL/GenBank/DDBJ databases">
        <title>Taro Niue Genome Assembly and Annotation.</title>
        <authorList>
            <person name="Atibalentja N."/>
            <person name="Keating K."/>
            <person name="Fields C.J."/>
        </authorList>
    </citation>
    <scope>NUCLEOTIDE SEQUENCE</scope>
    <source>
        <strain evidence="8">Niue_2</strain>
        <tissue evidence="8">Leaf</tissue>
    </source>
</reference>
<feature type="region of interest" description="Disordered" evidence="5">
    <location>
        <begin position="258"/>
        <end position="388"/>
    </location>
</feature>
<accession>A0A843U3P0</accession>
<gene>
    <name evidence="8" type="ORF">Taro_010473</name>
</gene>
<evidence type="ECO:0000259" key="7">
    <source>
        <dbReference type="Pfam" id="PF25121"/>
    </source>
</evidence>
<dbReference type="Pfam" id="PF08159">
    <property type="entry name" value="NUC153"/>
    <property type="match status" value="1"/>
</dbReference>
<evidence type="ECO:0000313" key="9">
    <source>
        <dbReference type="Proteomes" id="UP000652761"/>
    </source>
</evidence>
<sequence length="476" mass="54364">MEDSTQCAEDDLPLLDGPEGHSADGELLQLIMGFGRRFLGSTGHSITLRGDVACLLQDWHRHWPLKLDKLVSVKEWAATLSNMEQRYLMIISSINISSIMLNFRRYYYAVVECDSSATANHLYNFLDGIEFLKTANILDLRFIPNTMEFKHPPRDIATEAPPDYKQPDFETFALQHSNVKLTWDDDEPDRKKTLRQKFNAKKSADASGADEDNDIGKEMEVTFLTGVENLSKHIDKNKLKKSEEGVWDAFLRKRREKMKAKKNRKFSSDEDTSDSEYNETPQQPDDFFVEEPSEYDTQDDKKGSKKGSWKTVSRSNKKNGRDSHKKDREEETREASRAELELLLADDDGTNEHLKGFNLRPKKAKGKKGKEMVPIEDKLPNVDANNDSRFSSRLTSHLFALDPTDPQYKRSATGMRQALVQKQQKVNTRAVAATDRERIEHAPDDEKPSKEKQNIMSLVRSLKLKSRALGSSGKSE</sequence>
<evidence type="ECO:0000313" key="8">
    <source>
        <dbReference type="EMBL" id="MQL78045.1"/>
    </source>
</evidence>
<feature type="compositionally biased region" description="Basic and acidic residues" evidence="5">
    <location>
        <begin position="369"/>
        <end position="380"/>
    </location>
</feature>
<evidence type="ECO:0000256" key="4">
    <source>
        <dbReference type="ARBA" id="ARBA00023242"/>
    </source>
</evidence>
<comment type="similarity">
    <text evidence="2">Belongs to the ESF1 family.</text>
</comment>
<dbReference type="GO" id="GO:0003723">
    <property type="term" value="F:RNA binding"/>
    <property type="evidence" value="ECO:0007669"/>
    <property type="project" value="TreeGrafter"/>
</dbReference>